<dbReference type="PANTHER" id="PTHR11017:SF243">
    <property type="entry name" value="ADP-RIBOSYL CYCLASE_CYCLIC ADP-RIBOSE HYDROLASE"/>
    <property type="match status" value="1"/>
</dbReference>
<dbReference type="PANTHER" id="PTHR11017">
    <property type="entry name" value="LEUCINE-RICH REPEAT-CONTAINING PROTEIN"/>
    <property type="match status" value="1"/>
</dbReference>
<dbReference type="InterPro" id="IPR027417">
    <property type="entry name" value="P-loop_NTPase"/>
</dbReference>
<evidence type="ECO:0000256" key="5">
    <source>
        <dbReference type="ARBA" id="ARBA00022821"/>
    </source>
</evidence>
<dbReference type="Gene3D" id="3.40.50.10140">
    <property type="entry name" value="Toll/interleukin-1 receptor homology (TIR) domain"/>
    <property type="match status" value="1"/>
</dbReference>
<evidence type="ECO:0000256" key="1">
    <source>
        <dbReference type="ARBA" id="ARBA00011982"/>
    </source>
</evidence>
<evidence type="ECO:0000313" key="9">
    <source>
        <dbReference type="EMBL" id="KAL2341460.1"/>
    </source>
</evidence>
<dbReference type="EC" id="3.2.2.6" evidence="1"/>
<comment type="catalytic activity">
    <reaction evidence="7">
        <text>NAD(+) + H2O = ADP-D-ribose + nicotinamide + H(+)</text>
        <dbReference type="Rhea" id="RHEA:16301"/>
        <dbReference type="ChEBI" id="CHEBI:15377"/>
        <dbReference type="ChEBI" id="CHEBI:15378"/>
        <dbReference type="ChEBI" id="CHEBI:17154"/>
        <dbReference type="ChEBI" id="CHEBI:57540"/>
        <dbReference type="ChEBI" id="CHEBI:57967"/>
        <dbReference type="EC" id="3.2.2.6"/>
    </reaction>
    <physiologicalReaction direction="left-to-right" evidence="7">
        <dbReference type="Rhea" id="RHEA:16302"/>
    </physiologicalReaction>
</comment>
<dbReference type="FunFam" id="3.40.50.10140:FF:000007">
    <property type="entry name" value="Disease resistance protein (TIR-NBS-LRR class)"/>
    <property type="match status" value="1"/>
</dbReference>
<dbReference type="Pfam" id="PF23282">
    <property type="entry name" value="WHD_ROQ1"/>
    <property type="match status" value="1"/>
</dbReference>
<dbReference type="EMBL" id="JBGMDY010000003">
    <property type="protein sequence ID" value="KAL2341460.1"/>
    <property type="molecule type" value="Genomic_DNA"/>
</dbReference>
<gene>
    <name evidence="9" type="ORF">Fmac_009400</name>
</gene>
<protein>
    <recommendedName>
        <fullName evidence="1">ADP-ribosyl cyclase/cyclic ADP-ribose hydrolase</fullName>
        <ecNumber evidence="1">3.2.2.6</ecNumber>
    </recommendedName>
</protein>
<dbReference type="Gene3D" id="1.10.8.430">
    <property type="entry name" value="Helical domain of apoptotic protease-activating factors"/>
    <property type="match status" value="1"/>
</dbReference>
<dbReference type="InterPro" id="IPR036390">
    <property type="entry name" value="WH_DNA-bd_sf"/>
</dbReference>
<dbReference type="InterPro" id="IPR032675">
    <property type="entry name" value="LRR_dom_sf"/>
</dbReference>
<keyword evidence="2" id="KW-0433">Leucine-rich repeat</keyword>
<feature type="domain" description="TIR" evidence="8">
    <location>
        <begin position="18"/>
        <end position="179"/>
    </location>
</feature>
<dbReference type="SUPFAM" id="SSF52200">
    <property type="entry name" value="Toll/Interleukin receptor TIR domain"/>
    <property type="match status" value="1"/>
</dbReference>
<dbReference type="Gene3D" id="3.80.10.10">
    <property type="entry name" value="Ribonuclease Inhibitor"/>
    <property type="match status" value="2"/>
</dbReference>
<dbReference type="AlphaFoldDB" id="A0ABD1N047"/>
<dbReference type="SUPFAM" id="SSF52058">
    <property type="entry name" value="L domain-like"/>
    <property type="match status" value="1"/>
</dbReference>
<dbReference type="Proteomes" id="UP001603857">
    <property type="component" value="Unassembled WGS sequence"/>
</dbReference>
<dbReference type="SUPFAM" id="SSF46785">
    <property type="entry name" value="Winged helix' DNA-binding domain"/>
    <property type="match status" value="1"/>
</dbReference>
<reference evidence="9 10" key="1">
    <citation type="submission" date="2024-08" db="EMBL/GenBank/DDBJ databases">
        <title>Insights into the chromosomal genome structure of Flemingia macrophylla.</title>
        <authorList>
            <person name="Ding Y."/>
            <person name="Zhao Y."/>
            <person name="Bi W."/>
            <person name="Wu M."/>
            <person name="Zhao G."/>
            <person name="Gong Y."/>
            <person name="Li W."/>
            <person name="Zhang P."/>
        </authorList>
    </citation>
    <scope>NUCLEOTIDE SEQUENCE [LARGE SCALE GENOMIC DNA]</scope>
    <source>
        <strain evidence="9">DYQJB</strain>
        <tissue evidence="9">Leaf</tissue>
    </source>
</reference>
<dbReference type="InterPro" id="IPR011713">
    <property type="entry name" value="Leu-rich_rpt_3"/>
</dbReference>
<dbReference type="PRINTS" id="PR00364">
    <property type="entry name" value="DISEASERSIST"/>
</dbReference>
<keyword evidence="3" id="KW-0677">Repeat</keyword>
<dbReference type="Pfam" id="PF07725">
    <property type="entry name" value="LRR_3"/>
    <property type="match status" value="1"/>
</dbReference>
<evidence type="ECO:0000313" key="10">
    <source>
        <dbReference type="Proteomes" id="UP001603857"/>
    </source>
</evidence>
<dbReference type="GO" id="GO:0006952">
    <property type="term" value="P:defense response"/>
    <property type="evidence" value="ECO:0007669"/>
    <property type="project" value="UniProtKB-KW"/>
</dbReference>
<keyword evidence="10" id="KW-1185">Reference proteome</keyword>
<dbReference type="InterPro" id="IPR042197">
    <property type="entry name" value="Apaf_helical"/>
</dbReference>
<dbReference type="SUPFAM" id="SSF52540">
    <property type="entry name" value="P-loop containing nucleoside triphosphate hydrolases"/>
    <property type="match status" value="1"/>
</dbReference>
<evidence type="ECO:0000256" key="4">
    <source>
        <dbReference type="ARBA" id="ARBA00022801"/>
    </source>
</evidence>
<comment type="caution">
    <text evidence="9">The sequence shown here is derived from an EMBL/GenBank/DDBJ whole genome shotgun (WGS) entry which is preliminary data.</text>
</comment>
<evidence type="ECO:0000256" key="6">
    <source>
        <dbReference type="ARBA" id="ARBA00023027"/>
    </source>
</evidence>
<sequence>MDEHQRISSNSSSIISSKTYDVFLSFRGEDTRLNFISHLYKALNEKKIKTFIDDQLKKGDKISPALTKTIEDSRVSIIIFSKNYAFSKWCLDELSKIMECVKVQGQIVIPVFYNIDPSQVRKQTGSYEEAFAKHGEDYRCNKWRVNLTTAANIIGCDSKNSINDVEFIDDIVKAVMEKLPPRYLNRRKGLVGIEKIYEEIKPLLKIGSDDSNEVITFGIWGMGGIGKTTLANALYEKLSGEFEGRRFLANVTEKSEEVVHKDLYSKLSGKNISSYDPLELRLLLQIERVLIVLDDVTTPKKLEELIYQFYPLGSGSRVIVTTRNKQIFRSDAVKYEVQVLKFHHSLELFCLTAFEEKQPKDGYEDISQKVISYCKGVPLALTVVGASLRSKSKEVWECQMNKLQSIPNMEIQKVLKLSYDDLDDSQQSIFLDIACFLKGELIDNIFPVSEIEVLLDKSLITIQKKYKNEEVIEMHDLIQEMGHEIVRQESIKYPERRSRLWKHEEVVDVLKTNKENDIIEGIILNLESLNENLNLCYDFLVKMTNLRFFKIYYRGDCLFNKTNFNVYFPDGLETLSDKLRYLYWDRYCLESLPCKFCVEQLAVLIMRHSKLKKLWSGVQNLSNLKKIDVEGSMHLTDMPDLSKATKLEHVNLCGCESLHKLVLCNSKLKYLNLRECMKIESLVIHSKYLSELCLVRCLSLTDISVTSDELTGLNLFGTGLFEESKLESLNVNSRSLKQLKLPSCSSLKEIAVVSDEITALKLRGSSIASLPSSISSLPKLTLLDLCGCRNLVSLPELPPSLRVLLLDNCKNLVSLSELPSSLDWLSALSCISLETEMCQRLVLQHLLGSNLYARDSKYFVFPGDHVIEECEFHTTEPSLSIPASCLNISHLCGFIYCIIFSQKFPSILGQGFYSTLNQGFSCPLDMSVSIFQDDTQLWHTRSPPARRTCFEFLISDHVTFGYHDLSKFHGMSEVHHPSRDVRIIFELHEKHNYGKRFGVFPVYATTSGFKLKIF</sequence>
<evidence type="ECO:0000256" key="2">
    <source>
        <dbReference type="ARBA" id="ARBA00022614"/>
    </source>
</evidence>
<keyword evidence="6" id="KW-0520">NAD</keyword>
<dbReference type="Pfam" id="PF01582">
    <property type="entry name" value="TIR"/>
    <property type="match status" value="1"/>
</dbReference>
<dbReference type="InterPro" id="IPR035897">
    <property type="entry name" value="Toll_tir_struct_dom_sf"/>
</dbReference>
<dbReference type="FunFam" id="1.10.8.430:FF:000002">
    <property type="entry name" value="Disease resistance protein (TIR-NBS-LRR class)"/>
    <property type="match status" value="1"/>
</dbReference>
<organism evidence="9 10">
    <name type="scientific">Flemingia macrophylla</name>
    <dbReference type="NCBI Taxonomy" id="520843"/>
    <lineage>
        <taxon>Eukaryota</taxon>
        <taxon>Viridiplantae</taxon>
        <taxon>Streptophyta</taxon>
        <taxon>Embryophyta</taxon>
        <taxon>Tracheophyta</taxon>
        <taxon>Spermatophyta</taxon>
        <taxon>Magnoliopsida</taxon>
        <taxon>eudicotyledons</taxon>
        <taxon>Gunneridae</taxon>
        <taxon>Pentapetalae</taxon>
        <taxon>rosids</taxon>
        <taxon>fabids</taxon>
        <taxon>Fabales</taxon>
        <taxon>Fabaceae</taxon>
        <taxon>Papilionoideae</taxon>
        <taxon>50 kb inversion clade</taxon>
        <taxon>NPAAA clade</taxon>
        <taxon>indigoferoid/millettioid clade</taxon>
        <taxon>Phaseoleae</taxon>
        <taxon>Flemingia</taxon>
    </lineage>
</organism>
<dbReference type="PROSITE" id="PS50104">
    <property type="entry name" value="TIR"/>
    <property type="match status" value="1"/>
</dbReference>
<evidence type="ECO:0000256" key="7">
    <source>
        <dbReference type="ARBA" id="ARBA00047304"/>
    </source>
</evidence>
<name>A0ABD1N047_9FABA</name>
<keyword evidence="5" id="KW-0611">Plant defense</keyword>
<dbReference type="InterPro" id="IPR058192">
    <property type="entry name" value="WHD_ROQ1-like"/>
</dbReference>
<keyword evidence="4" id="KW-0378">Hydrolase</keyword>
<dbReference type="Pfam" id="PF00931">
    <property type="entry name" value="NB-ARC"/>
    <property type="match status" value="1"/>
</dbReference>
<evidence type="ECO:0000259" key="8">
    <source>
        <dbReference type="PROSITE" id="PS50104"/>
    </source>
</evidence>
<dbReference type="InterPro" id="IPR002182">
    <property type="entry name" value="NB-ARC"/>
</dbReference>
<dbReference type="InterPro" id="IPR044974">
    <property type="entry name" value="Disease_R_plants"/>
</dbReference>
<dbReference type="GO" id="GO:0061809">
    <property type="term" value="F:NAD+ nucleosidase activity, cyclic ADP-ribose generating"/>
    <property type="evidence" value="ECO:0007669"/>
    <property type="project" value="UniProtKB-EC"/>
</dbReference>
<accession>A0ABD1N047</accession>
<dbReference type="InterPro" id="IPR000157">
    <property type="entry name" value="TIR_dom"/>
</dbReference>
<proteinExistence type="predicted"/>
<dbReference type="SMART" id="SM00255">
    <property type="entry name" value="TIR"/>
    <property type="match status" value="1"/>
</dbReference>
<dbReference type="Gene3D" id="3.40.50.300">
    <property type="entry name" value="P-loop containing nucleotide triphosphate hydrolases"/>
    <property type="match status" value="1"/>
</dbReference>
<evidence type="ECO:0000256" key="3">
    <source>
        <dbReference type="ARBA" id="ARBA00022737"/>
    </source>
</evidence>